<comment type="caution">
    <text evidence="2">The sequence shown here is derived from an EMBL/GenBank/DDBJ whole genome shotgun (WGS) entry which is preliminary data.</text>
</comment>
<dbReference type="InParanoid" id="A0A395JPT8"/>
<dbReference type="InterPro" id="IPR036465">
    <property type="entry name" value="vWFA_dom_sf"/>
</dbReference>
<accession>A0A395JPT8</accession>
<name>A0A395JPT8_9GAMM</name>
<evidence type="ECO:0000313" key="2">
    <source>
        <dbReference type="EMBL" id="RBP53517.1"/>
    </source>
</evidence>
<feature type="region of interest" description="Disordered" evidence="1">
    <location>
        <begin position="274"/>
        <end position="299"/>
    </location>
</feature>
<sequence length="503" mass="56626">MEEPKSRKAQLWRERLKGAQRNSPSLPFYKRALFQTVAALVPVIIGLTVIWDKLAPTDEPSGHYIEILIEASENMLMIERDQKTKWDSVLLAVEEHFAQDLHSSDHIALRTFGGSCSGEDSTKKLLDFSTDARQKAISKLGKVSPKGKPTFEVGIISATSDFKDLEQAPNVYRRIIAIVGSSSFCSSNRISEIAANRLGDKYNFDIVVIGFGLSGDQIKPLKEFSESEFVSNVLFVDSQESLLKAMDWATDIGSSQSASNFVDFEIKEYAQRDGGILPTTPKSQETPQNDKPEKEQPDVQKSLCIHDDTEFDTSTPSGVETQTPYALNLEQYSKRMCGVNSNNSNCKLFSVVEDSNLYGIHAFKDSIRFNHNNMTQYGEDIQIGLLAHEVAHFVYPQNILTLPFNLYPNEVSTLNGVPITSEIASYIYTQPGQFQYWQSYESRYHETMEYIFTGCNLGRIAFSKDQFETARDHLVNYEPLLEKAKAVREQSLNLGFSWCSVPN</sequence>
<dbReference type="OrthoDB" id="4532668at2"/>
<reference evidence="2 3" key="1">
    <citation type="submission" date="2018-06" db="EMBL/GenBank/DDBJ databases">
        <title>Genomic Encyclopedia of Type Strains, Phase IV (KMG-IV): sequencing the most valuable type-strain genomes for metagenomic binning, comparative biology and taxonomic classification.</title>
        <authorList>
            <person name="Goeker M."/>
        </authorList>
    </citation>
    <scope>NUCLEOTIDE SEQUENCE [LARGE SCALE GENOMIC DNA]</scope>
    <source>
        <strain evidence="2 3">DSM 24032</strain>
    </source>
</reference>
<dbReference type="SUPFAM" id="SSF53300">
    <property type="entry name" value="vWA-like"/>
    <property type="match status" value="1"/>
</dbReference>
<dbReference type="AlphaFoldDB" id="A0A395JPT8"/>
<feature type="compositionally biased region" description="Basic and acidic residues" evidence="1">
    <location>
        <begin position="288"/>
        <end position="299"/>
    </location>
</feature>
<evidence type="ECO:0000256" key="1">
    <source>
        <dbReference type="SAM" id="MobiDB-lite"/>
    </source>
</evidence>
<protein>
    <recommendedName>
        <fullName evidence="4">VWFA domain-containing protein</fullName>
    </recommendedName>
</protein>
<dbReference type="Gene3D" id="3.40.50.410">
    <property type="entry name" value="von Willebrand factor, type A domain"/>
    <property type="match status" value="1"/>
</dbReference>
<gene>
    <name evidence="2" type="ORF">DFR28_101904</name>
</gene>
<proteinExistence type="predicted"/>
<dbReference type="Proteomes" id="UP000253083">
    <property type="component" value="Unassembled WGS sequence"/>
</dbReference>
<keyword evidence="3" id="KW-1185">Reference proteome</keyword>
<evidence type="ECO:0008006" key="4">
    <source>
        <dbReference type="Google" id="ProtNLM"/>
    </source>
</evidence>
<evidence type="ECO:0000313" key="3">
    <source>
        <dbReference type="Proteomes" id="UP000253083"/>
    </source>
</evidence>
<organism evidence="2 3">
    <name type="scientific">Arenicella xantha</name>
    <dbReference type="NCBI Taxonomy" id="644221"/>
    <lineage>
        <taxon>Bacteria</taxon>
        <taxon>Pseudomonadati</taxon>
        <taxon>Pseudomonadota</taxon>
        <taxon>Gammaproteobacteria</taxon>
        <taxon>Arenicellales</taxon>
        <taxon>Arenicellaceae</taxon>
        <taxon>Arenicella</taxon>
    </lineage>
</organism>
<dbReference type="RefSeq" id="WP_113953076.1">
    <property type="nucleotide sequence ID" value="NZ_QNRT01000001.1"/>
</dbReference>
<dbReference type="EMBL" id="QNRT01000001">
    <property type="protein sequence ID" value="RBP53517.1"/>
    <property type="molecule type" value="Genomic_DNA"/>
</dbReference>